<organism evidence="4 7">
    <name type="scientific">Rotaria socialis</name>
    <dbReference type="NCBI Taxonomy" id="392032"/>
    <lineage>
        <taxon>Eukaryota</taxon>
        <taxon>Metazoa</taxon>
        <taxon>Spiralia</taxon>
        <taxon>Gnathifera</taxon>
        <taxon>Rotifera</taxon>
        <taxon>Eurotatoria</taxon>
        <taxon>Bdelloidea</taxon>
        <taxon>Philodinida</taxon>
        <taxon>Philodinidae</taxon>
        <taxon>Rotaria</taxon>
    </lineage>
</organism>
<reference evidence="4" key="1">
    <citation type="submission" date="2021-02" db="EMBL/GenBank/DDBJ databases">
        <authorList>
            <person name="Nowell W R."/>
        </authorList>
    </citation>
    <scope>NUCLEOTIDE SEQUENCE</scope>
</reference>
<evidence type="ECO:0000313" key="5">
    <source>
        <dbReference type="EMBL" id="CAF4372415.1"/>
    </source>
</evidence>
<dbReference type="EMBL" id="CAJNXB010003515">
    <property type="protein sequence ID" value="CAF3318169.1"/>
    <property type="molecule type" value="Genomic_DNA"/>
</dbReference>
<proteinExistence type="predicted"/>
<keyword evidence="7" id="KW-1185">Reference proteome</keyword>
<evidence type="ECO:0000313" key="7">
    <source>
        <dbReference type="Proteomes" id="UP000663873"/>
    </source>
</evidence>
<evidence type="ECO:0000313" key="6">
    <source>
        <dbReference type="EMBL" id="CAF4444495.1"/>
    </source>
</evidence>
<dbReference type="Proteomes" id="UP000663851">
    <property type="component" value="Unassembled WGS sequence"/>
</dbReference>
<dbReference type="Proteomes" id="UP000663873">
    <property type="component" value="Unassembled WGS sequence"/>
</dbReference>
<evidence type="ECO:0000313" key="3">
    <source>
        <dbReference type="EMBL" id="CAF3318169.1"/>
    </source>
</evidence>
<dbReference type="Proteomes" id="UP000663872">
    <property type="component" value="Unassembled WGS sequence"/>
</dbReference>
<evidence type="ECO:0000313" key="1">
    <source>
        <dbReference type="EMBL" id="CAF3166924.1"/>
    </source>
</evidence>
<dbReference type="EMBL" id="CAJOBP010000254">
    <property type="protein sequence ID" value="CAF4150310.1"/>
    <property type="molecule type" value="Genomic_DNA"/>
</dbReference>
<name>A0A819Y3S1_9BILA</name>
<comment type="caution">
    <text evidence="4">The sequence shown here is derived from an EMBL/GenBank/DDBJ whole genome shotgun (WGS) entry which is preliminary data.</text>
</comment>
<gene>
    <name evidence="2" type="ORF">GRG538_LOCUS337</name>
    <name evidence="5" type="ORF">HFQ381_LOCUS18151</name>
    <name evidence="1" type="ORF">LUA448_LOCUS195</name>
    <name evidence="6" type="ORF">QYT958_LOCUS173</name>
    <name evidence="3" type="ORF">TIS948_LOCUS19932</name>
    <name evidence="4" type="ORF">UJA718_LOCUS3428</name>
</gene>
<dbReference type="Proteomes" id="UP000663825">
    <property type="component" value="Unassembled WGS sequence"/>
</dbReference>
<dbReference type="Proteomes" id="UP000663848">
    <property type="component" value="Unassembled WGS sequence"/>
</dbReference>
<dbReference type="EMBL" id="CAJNYD010000005">
    <property type="protein sequence ID" value="CAF3166924.1"/>
    <property type="molecule type" value="Genomic_DNA"/>
</dbReference>
<dbReference type="EMBL" id="CAJNYT010000009">
    <property type="protein sequence ID" value="CAF3298317.1"/>
    <property type="molecule type" value="Genomic_DNA"/>
</dbReference>
<accession>A0A819Y3S1</accession>
<protein>
    <submittedName>
        <fullName evidence="4">Uncharacterized protein</fullName>
    </submittedName>
</protein>
<dbReference type="EMBL" id="CAJOBR010000007">
    <property type="protein sequence ID" value="CAF4444495.1"/>
    <property type="molecule type" value="Genomic_DNA"/>
</dbReference>
<evidence type="ECO:0000313" key="2">
    <source>
        <dbReference type="EMBL" id="CAF3298317.1"/>
    </source>
</evidence>
<sequence length="113" mass="13565">MLKEDLDILERCHQQHLNKEYFSEVLHLFTKNTDIDAHNEKMIDLICADIHTLFEIDRKRKKKSKTNRYDKLLFNRLPVVKTARHMLTKNRYIHDNLANIVTGPIFDFIQNND</sequence>
<dbReference type="AlphaFoldDB" id="A0A819Y3S1"/>
<dbReference type="Proteomes" id="UP000663833">
    <property type="component" value="Unassembled WGS sequence"/>
</dbReference>
<dbReference type="OrthoDB" id="10492515at2759"/>
<evidence type="ECO:0000313" key="4">
    <source>
        <dbReference type="EMBL" id="CAF4150310.1"/>
    </source>
</evidence>
<dbReference type="EMBL" id="CAJOBO010001384">
    <property type="protein sequence ID" value="CAF4372415.1"/>
    <property type="molecule type" value="Genomic_DNA"/>
</dbReference>